<keyword evidence="6" id="KW-1185">Reference proteome</keyword>
<dbReference type="GO" id="GO:0005634">
    <property type="term" value="C:nucleus"/>
    <property type="evidence" value="ECO:0007669"/>
    <property type="project" value="UniProtKB-SubCell"/>
</dbReference>
<dbReference type="PANTHER" id="PTHR33432:SF28">
    <property type="entry name" value="PROTEIN EMSY-LIKE 4"/>
    <property type="match status" value="1"/>
</dbReference>
<dbReference type="PROSITE" id="PS51138">
    <property type="entry name" value="ENT"/>
    <property type="match status" value="1"/>
</dbReference>
<reference evidence="5 6" key="1">
    <citation type="submission" date="2019-04" db="EMBL/GenBank/DDBJ databases">
        <title>An improved genome assembly and genetic linkage map for asparagus bean, Vigna unguiculata ssp. sesquipedialis.</title>
        <authorList>
            <person name="Xia Q."/>
            <person name="Zhang R."/>
            <person name="Dong Y."/>
        </authorList>
    </citation>
    <scope>NUCLEOTIDE SEQUENCE [LARGE SCALE GENOMIC DNA]</scope>
    <source>
        <tissue evidence="5">Leaf</tissue>
    </source>
</reference>
<evidence type="ECO:0000259" key="4">
    <source>
        <dbReference type="PROSITE" id="PS51138"/>
    </source>
</evidence>
<dbReference type="SUPFAM" id="SSF63748">
    <property type="entry name" value="Tudor/PWWP/MBT"/>
    <property type="match status" value="1"/>
</dbReference>
<proteinExistence type="predicted"/>
<dbReference type="InterPro" id="IPR005491">
    <property type="entry name" value="ENT_dom"/>
</dbReference>
<feature type="region of interest" description="Disordered" evidence="3">
    <location>
        <begin position="389"/>
        <end position="429"/>
    </location>
</feature>
<dbReference type="Gene3D" id="2.30.30.140">
    <property type="match status" value="1"/>
</dbReference>
<name>A0A4D6M4V3_VIGUN</name>
<dbReference type="InterPro" id="IPR033485">
    <property type="entry name" value="EMSY-LIKE_plant"/>
</dbReference>
<organism evidence="5 6">
    <name type="scientific">Vigna unguiculata</name>
    <name type="common">Cowpea</name>
    <dbReference type="NCBI Taxonomy" id="3917"/>
    <lineage>
        <taxon>Eukaryota</taxon>
        <taxon>Viridiplantae</taxon>
        <taxon>Streptophyta</taxon>
        <taxon>Embryophyta</taxon>
        <taxon>Tracheophyta</taxon>
        <taxon>Spermatophyta</taxon>
        <taxon>Magnoliopsida</taxon>
        <taxon>eudicotyledons</taxon>
        <taxon>Gunneridae</taxon>
        <taxon>Pentapetalae</taxon>
        <taxon>rosids</taxon>
        <taxon>fabids</taxon>
        <taxon>Fabales</taxon>
        <taxon>Fabaceae</taxon>
        <taxon>Papilionoideae</taxon>
        <taxon>50 kb inversion clade</taxon>
        <taxon>NPAAA clade</taxon>
        <taxon>indigoferoid/millettioid clade</taxon>
        <taxon>Phaseoleae</taxon>
        <taxon>Vigna</taxon>
    </lineage>
</organism>
<feature type="compositionally biased region" description="Basic and acidic residues" evidence="3">
    <location>
        <begin position="498"/>
        <end position="510"/>
    </location>
</feature>
<dbReference type="CDD" id="cd20404">
    <property type="entry name" value="Tudor_Agenet_AtEML-like"/>
    <property type="match status" value="1"/>
</dbReference>
<dbReference type="Pfam" id="PF03735">
    <property type="entry name" value="ENT"/>
    <property type="match status" value="1"/>
</dbReference>
<dbReference type="Proteomes" id="UP000501690">
    <property type="component" value="Linkage Group LG6"/>
</dbReference>
<dbReference type="Gene3D" id="1.10.1240.40">
    <property type="entry name" value="ENT domain"/>
    <property type="match status" value="1"/>
</dbReference>
<dbReference type="InterPro" id="IPR036142">
    <property type="entry name" value="ENT_dom-like_sf"/>
</dbReference>
<evidence type="ECO:0000313" key="5">
    <source>
        <dbReference type="EMBL" id="QCD95857.1"/>
    </source>
</evidence>
<evidence type="ECO:0000313" key="6">
    <source>
        <dbReference type="Proteomes" id="UP000501690"/>
    </source>
</evidence>
<protein>
    <submittedName>
        <fullName evidence="5">EMSY N-terminal</fullName>
    </submittedName>
</protein>
<feature type="domain" description="ENT" evidence="4">
    <location>
        <begin position="130"/>
        <end position="217"/>
    </location>
</feature>
<keyword evidence="2" id="KW-0539">Nucleus</keyword>
<sequence length="510" mass="56571">MSTIQSRIRNTEPLLDRATYDSFSLQLFVPPFPACCRPFCCDICFCAFSRESWCFDFAANWLWTTNPTIVVCNAVMYKFHYSHEEVLVLLRTDDDLPPTHQNRIPRGAHPARNGRSVGASYPMTYGEIDMETQIHQLEKEAYSSVLRAFKAQDDAITWEKESLITELRKELGLSNEEHRELLGHVNADDVIQNIRDWRKAGGHLPAVLNIGQAIHDSIPSPTVSVSRKKQKIMASTPLESFGGPSPFHPQPPLQPSLVANPGSVSGSKGKKHKPGQVLLGVSSIKKYPSSGLSGRNQIPNRAPSGIETGELAKEASMVSLVGRKVRTRWPDDNNFYEAVISDYNRADGRYALVYDMGTANETWEWVNLSEISPEDIQWVGEDPGINHGGGRHGSGNGMSRSVGRSSVPGAVRGRGTTKGQSKMDFFPSQNGIGKKTVDDIHILHTDTLVKKVERVFNANHPDALEIEQVKKVLKDHEQALIDAIAKLADLSDGESDEDDHHFANAQPMER</sequence>
<evidence type="ECO:0000256" key="3">
    <source>
        <dbReference type="SAM" id="MobiDB-lite"/>
    </source>
</evidence>
<dbReference type="SMART" id="SM01191">
    <property type="entry name" value="ENT"/>
    <property type="match status" value="1"/>
</dbReference>
<dbReference type="PANTHER" id="PTHR33432">
    <property type="entry name" value="PROTEIN EMSY-LIKE 4"/>
    <property type="match status" value="1"/>
</dbReference>
<dbReference type="AlphaFoldDB" id="A0A4D6M4V3"/>
<dbReference type="EMBL" id="CP039350">
    <property type="protein sequence ID" value="QCD95857.1"/>
    <property type="molecule type" value="Genomic_DNA"/>
</dbReference>
<dbReference type="FunFam" id="2.30.30.140:FF:000088">
    <property type="entry name" value="Protein EMSY-LIKE 3"/>
    <property type="match status" value="1"/>
</dbReference>
<dbReference type="GO" id="GO:0050832">
    <property type="term" value="P:defense response to fungus"/>
    <property type="evidence" value="ECO:0007669"/>
    <property type="project" value="InterPro"/>
</dbReference>
<evidence type="ECO:0000256" key="2">
    <source>
        <dbReference type="ARBA" id="ARBA00023242"/>
    </source>
</evidence>
<feature type="region of interest" description="Disordered" evidence="3">
    <location>
        <begin position="236"/>
        <end position="273"/>
    </location>
</feature>
<accession>A0A4D6M4V3</accession>
<dbReference type="SUPFAM" id="SSF158639">
    <property type="entry name" value="ENT-like"/>
    <property type="match status" value="1"/>
</dbReference>
<feature type="region of interest" description="Disordered" evidence="3">
    <location>
        <begin position="491"/>
        <end position="510"/>
    </location>
</feature>
<comment type="subcellular location">
    <subcellularLocation>
        <location evidence="1">Nucleus</location>
    </subcellularLocation>
</comment>
<gene>
    <name evidence="5" type="ORF">DEO72_LG6g554</name>
</gene>
<evidence type="ECO:0000256" key="1">
    <source>
        <dbReference type="ARBA" id="ARBA00004123"/>
    </source>
</evidence>